<feature type="binding site" evidence="7">
    <location>
        <position position="192"/>
    </location>
    <ligand>
        <name>L-glutamate</name>
        <dbReference type="ChEBI" id="CHEBI:29985"/>
    </ligand>
</feature>
<dbReference type="InterPro" id="IPR049940">
    <property type="entry name" value="GluQ/Sye"/>
</dbReference>
<feature type="binding site" evidence="7">
    <location>
        <position position="121"/>
    </location>
    <ligand>
        <name>Zn(2+)</name>
        <dbReference type="ChEBI" id="CHEBI:29105"/>
    </ligand>
</feature>
<dbReference type="PRINTS" id="PR00987">
    <property type="entry name" value="TRNASYNTHGLU"/>
</dbReference>
<dbReference type="RefSeq" id="WP_377333542.1">
    <property type="nucleotide sequence ID" value="NZ_JBHSGB010000009.1"/>
</dbReference>
<dbReference type="InterPro" id="IPR014729">
    <property type="entry name" value="Rossmann-like_a/b/a_fold"/>
</dbReference>
<dbReference type="GO" id="GO:0016874">
    <property type="term" value="F:ligase activity"/>
    <property type="evidence" value="ECO:0007669"/>
    <property type="project" value="UniProtKB-KW"/>
</dbReference>
<keyword evidence="11" id="KW-1185">Reference proteome</keyword>
<sequence length="301" mass="33069">MPELHSRYRGRFAPSPSGPLHFGSLIAAVGSYLQAKSQQGEWLVRLEDIDQPRMVKGAADAILHSLELYGLHWDGDVWVQSQRLERYQQVLDQLSQQHLVYGCDCSRARISALSSGYDGHCRERQLSQGTLAYRLQAPQTATEFTDLLQGRTQIPLALAQEDYILKRRDGLFAYQLVVVVDDIDQGITQVVRGADLIEVTTRQQALFELLGAKAPSYVHLPLAVKEPGFKLSKQNHAPAISDWPVSHTLSAALGFLGHPPPAGLQGAPASELLEWAVRHWTLSAVPAARELPGSVVPTGAC</sequence>
<feature type="binding site" evidence="7">
    <location>
        <position position="47"/>
    </location>
    <ligand>
        <name>L-glutamate</name>
        <dbReference type="ChEBI" id="CHEBI:29985"/>
    </ligand>
</feature>
<comment type="function">
    <text evidence="7">Catalyzes the tRNA-independent activation of glutamate in presence of ATP and the subsequent transfer of glutamate onto a tRNA(Asp). Glutamate is transferred on the 2-amino-5-(4,5-dihydroxy-2-cyclopenten-1-yl) moiety of the queuosine in the wobble position of the QUC anticodon.</text>
</comment>
<organism evidence="10 11">
    <name type="scientific">Rheinheimera marina</name>
    <dbReference type="NCBI Taxonomy" id="1774958"/>
    <lineage>
        <taxon>Bacteria</taxon>
        <taxon>Pseudomonadati</taxon>
        <taxon>Pseudomonadota</taxon>
        <taxon>Gammaproteobacteria</taxon>
        <taxon>Chromatiales</taxon>
        <taxon>Chromatiaceae</taxon>
        <taxon>Rheinheimera</taxon>
    </lineage>
</organism>
<feature type="binding site" evidence="7">
    <location>
        <position position="103"/>
    </location>
    <ligand>
        <name>Zn(2+)</name>
        <dbReference type="ChEBI" id="CHEBI:29105"/>
    </ligand>
</feature>
<feature type="binding site" evidence="7">
    <location>
        <begin position="11"/>
        <end position="15"/>
    </location>
    <ligand>
        <name>L-glutamate</name>
        <dbReference type="ChEBI" id="CHEBI:29985"/>
    </ligand>
</feature>
<dbReference type="InterPro" id="IPR022380">
    <property type="entry name" value="Glu-Q_tRNA(Asp)_Synthase"/>
</dbReference>
<evidence type="ECO:0000256" key="2">
    <source>
        <dbReference type="ARBA" id="ARBA00022723"/>
    </source>
</evidence>
<keyword evidence="4 7" id="KW-0862">Zinc</keyword>
<dbReference type="EMBL" id="JBHSGB010000009">
    <property type="protein sequence ID" value="MFC4655164.1"/>
    <property type="molecule type" value="Genomic_DNA"/>
</dbReference>
<comment type="caution">
    <text evidence="10">The sequence shown here is derived from an EMBL/GenBank/DDBJ whole genome shotgun (WGS) entry which is preliminary data.</text>
</comment>
<accession>A0ABV9JLM1</accession>
<dbReference type="Pfam" id="PF00749">
    <property type="entry name" value="tRNA-synt_1c"/>
    <property type="match status" value="1"/>
</dbReference>
<keyword evidence="1 7" id="KW-0436">Ligase</keyword>
<dbReference type="EC" id="6.1.1.-" evidence="7"/>
<evidence type="ECO:0000256" key="5">
    <source>
        <dbReference type="ARBA" id="ARBA00022840"/>
    </source>
</evidence>
<comment type="cofactor">
    <cofactor evidence="7">
        <name>Zn(2+)</name>
        <dbReference type="ChEBI" id="CHEBI:29105"/>
    </cofactor>
    <text evidence="7">Binds 1 zinc ion per subunit.</text>
</comment>
<feature type="domain" description="Glutamyl/glutaminyl-tRNA synthetase class Ib catalytic" evidence="9">
    <location>
        <begin position="9"/>
        <end position="236"/>
    </location>
</feature>
<feature type="binding site" evidence="7">
    <location>
        <position position="117"/>
    </location>
    <ligand>
        <name>Zn(2+)</name>
        <dbReference type="ChEBI" id="CHEBI:29105"/>
    </ligand>
</feature>
<evidence type="ECO:0000259" key="9">
    <source>
        <dbReference type="Pfam" id="PF00749"/>
    </source>
</evidence>
<evidence type="ECO:0000313" key="11">
    <source>
        <dbReference type="Proteomes" id="UP001595962"/>
    </source>
</evidence>
<keyword evidence="5 7" id="KW-0067">ATP-binding</keyword>
<reference evidence="11" key="1">
    <citation type="journal article" date="2019" name="Int. J. Syst. Evol. Microbiol.">
        <title>The Global Catalogue of Microorganisms (GCM) 10K type strain sequencing project: providing services to taxonomists for standard genome sequencing and annotation.</title>
        <authorList>
            <consortium name="The Broad Institute Genomics Platform"/>
            <consortium name="The Broad Institute Genome Sequencing Center for Infectious Disease"/>
            <person name="Wu L."/>
            <person name="Ma J."/>
        </authorList>
    </citation>
    <scope>NUCLEOTIDE SEQUENCE [LARGE SCALE GENOMIC DNA]</scope>
    <source>
        <strain evidence="11">DT28</strain>
    </source>
</reference>
<keyword evidence="3 7" id="KW-0547">Nucleotide-binding</keyword>
<keyword evidence="2 7" id="KW-0479">Metal-binding</keyword>
<dbReference type="NCBIfam" id="TIGR03838">
    <property type="entry name" value="queuosine_YadB"/>
    <property type="match status" value="1"/>
</dbReference>
<dbReference type="InterPro" id="IPR020058">
    <property type="entry name" value="Glu/Gln-tRNA-synth_Ib_cat-dom"/>
</dbReference>
<protein>
    <recommendedName>
        <fullName evidence="7">Glutamyl-Q tRNA(Asp) synthetase</fullName>
        <shortName evidence="7">Glu-Q-RSs</shortName>
        <ecNumber evidence="7">6.1.1.-</ecNumber>
    </recommendedName>
</protein>
<evidence type="ECO:0000256" key="1">
    <source>
        <dbReference type="ARBA" id="ARBA00022598"/>
    </source>
</evidence>
<dbReference type="PANTHER" id="PTHR43311:SF1">
    <property type="entry name" value="GLUTAMYL-Q TRNA(ASP) SYNTHETASE"/>
    <property type="match status" value="1"/>
</dbReference>
<feature type="binding site" evidence="7">
    <location>
        <position position="105"/>
    </location>
    <ligand>
        <name>Zn(2+)</name>
        <dbReference type="ChEBI" id="CHEBI:29105"/>
    </ligand>
</feature>
<dbReference type="NCBIfam" id="NF004314">
    <property type="entry name" value="PRK05710.1-3"/>
    <property type="match status" value="1"/>
</dbReference>
<evidence type="ECO:0000256" key="7">
    <source>
        <dbReference type="HAMAP-Rule" id="MF_01428"/>
    </source>
</evidence>
<evidence type="ECO:0000256" key="8">
    <source>
        <dbReference type="RuleBase" id="RU363037"/>
    </source>
</evidence>
<name>A0ABV9JLM1_9GAMM</name>
<evidence type="ECO:0000256" key="3">
    <source>
        <dbReference type="ARBA" id="ARBA00022741"/>
    </source>
</evidence>
<evidence type="ECO:0000313" key="10">
    <source>
        <dbReference type="EMBL" id="MFC4655164.1"/>
    </source>
</evidence>
<dbReference type="SUPFAM" id="SSF52374">
    <property type="entry name" value="Nucleotidylyl transferase"/>
    <property type="match status" value="1"/>
</dbReference>
<keyword evidence="6 7" id="KW-0030">Aminoacyl-tRNA synthetase</keyword>
<dbReference type="Gene3D" id="3.40.50.620">
    <property type="entry name" value="HUPs"/>
    <property type="match status" value="1"/>
</dbReference>
<feature type="short sequence motif" description="'HIGH' region" evidence="7">
    <location>
        <begin position="14"/>
        <end position="24"/>
    </location>
</feature>
<feature type="binding site" evidence="7">
    <location>
        <position position="233"/>
    </location>
    <ligand>
        <name>ATP</name>
        <dbReference type="ChEBI" id="CHEBI:30616"/>
    </ligand>
</feature>
<keyword evidence="8" id="KW-0648">Protein biosynthesis</keyword>
<dbReference type="PANTHER" id="PTHR43311">
    <property type="entry name" value="GLUTAMATE--TRNA LIGASE"/>
    <property type="match status" value="1"/>
</dbReference>
<feature type="binding site" evidence="7">
    <location>
        <position position="174"/>
    </location>
    <ligand>
        <name>L-glutamate</name>
        <dbReference type="ChEBI" id="CHEBI:29985"/>
    </ligand>
</feature>
<dbReference type="HAMAP" id="MF_01428">
    <property type="entry name" value="Glu_Q_tRNA_synth"/>
    <property type="match status" value="1"/>
</dbReference>
<evidence type="ECO:0000256" key="4">
    <source>
        <dbReference type="ARBA" id="ARBA00022833"/>
    </source>
</evidence>
<comment type="similarity">
    <text evidence="7">Belongs to the class-I aminoacyl-tRNA synthetase family. GluQ subfamily.</text>
</comment>
<evidence type="ECO:0000256" key="6">
    <source>
        <dbReference type="ARBA" id="ARBA00023146"/>
    </source>
</evidence>
<gene>
    <name evidence="10" type="primary">gluQRS</name>
    <name evidence="7" type="synonym">gluQ</name>
    <name evidence="10" type="ORF">ACFO3I_09080</name>
</gene>
<feature type="short sequence motif" description="'KMSKS' region" evidence="7">
    <location>
        <begin position="230"/>
        <end position="234"/>
    </location>
</feature>
<dbReference type="Proteomes" id="UP001595962">
    <property type="component" value="Unassembled WGS sequence"/>
</dbReference>
<proteinExistence type="inferred from homology"/>
<dbReference type="InterPro" id="IPR000924">
    <property type="entry name" value="Glu/Gln-tRNA-synth"/>
</dbReference>